<dbReference type="PANTHER" id="PTHR12411">
    <property type="entry name" value="CYSTEINE PROTEASE FAMILY C1-RELATED"/>
    <property type="match status" value="1"/>
</dbReference>
<dbReference type="EMBL" id="JACMSC010000013">
    <property type="protein sequence ID" value="KAG6492138.1"/>
    <property type="molecule type" value="Genomic_DNA"/>
</dbReference>
<dbReference type="SUPFAM" id="SSF54001">
    <property type="entry name" value="Cysteine proteinases"/>
    <property type="match status" value="1"/>
</dbReference>
<dbReference type="InterPro" id="IPR039417">
    <property type="entry name" value="Peptidase_C1A_papain-like"/>
</dbReference>
<dbReference type="Proteomes" id="UP000734854">
    <property type="component" value="Unassembled WGS sequence"/>
</dbReference>
<keyword evidence="7" id="KW-0472">Membrane</keyword>
<gene>
    <name evidence="10" type="ORF">ZIOFF_047088</name>
</gene>
<dbReference type="Pfam" id="PF08246">
    <property type="entry name" value="Inhibitor_I29"/>
    <property type="match status" value="1"/>
</dbReference>
<reference evidence="10 11" key="1">
    <citation type="submission" date="2020-08" db="EMBL/GenBank/DDBJ databases">
        <title>Plant Genome Project.</title>
        <authorList>
            <person name="Zhang R.-G."/>
        </authorList>
    </citation>
    <scope>NUCLEOTIDE SEQUENCE [LARGE SCALE GENOMIC DNA]</scope>
    <source>
        <tissue evidence="10">Rhizome</tissue>
    </source>
</reference>
<dbReference type="Gene3D" id="3.90.70.10">
    <property type="entry name" value="Cysteine proteinases"/>
    <property type="match status" value="1"/>
</dbReference>
<keyword evidence="2" id="KW-0645">Protease</keyword>
<dbReference type="GO" id="GO:0006508">
    <property type="term" value="P:proteolysis"/>
    <property type="evidence" value="ECO:0007669"/>
    <property type="project" value="UniProtKB-KW"/>
</dbReference>
<dbReference type="SMART" id="SM00645">
    <property type="entry name" value="Pept_C1"/>
    <property type="match status" value="1"/>
</dbReference>
<dbReference type="InterPro" id="IPR038765">
    <property type="entry name" value="Papain-like_cys_pep_sf"/>
</dbReference>
<evidence type="ECO:0000259" key="8">
    <source>
        <dbReference type="SMART" id="SM00645"/>
    </source>
</evidence>
<dbReference type="SMART" id="SM00848">
    <property type="entry name" value="Inhibitor_I29"/>
    <property type="match status" value="1"/>
</dbReference>
<evidence type="ECO:0000256" key="6">
    <source>
        <dbReference type="ARBA" id="ARBA00023157"/>
    </source>
</evidence>
<evidence type="ECO:0000256" key="5">
    <source>
        <dbReference type="ARBA" id="ARBA00022807"/>
    </source>
</evidence>
<keyword evidence="4" id="KW-0378">Hydrolase</keyword>
<keyword evidence="11" id="KW-1185">Reference proteome</keyword>
<keyword evidence="3" id="KW-0732">Signal</keyword>
<feature type="domain" description="Peptidase C1A papain C-terminal" evidence="8">
    <location>
        <begin position="130"/>
        <end position="347"/>
    </location>
</feature>
<accession>A0A8J5KVD2</accession>
<evidence type="ECO:0000256" key="1">
    <source>
        <dbReference type="ARBA" id="ARBA00008455"/>
    </source>
</evidence>
<keyword evidence="7" id="KW-0812">Transmembrane</keyword>
<protein>
    <submittedName>
        <fullName evidence="10">Uncharacterized protein</fullName>
    </submittedName>
</protein>
<dbReference type="PROSITE" id="PS00640">
    <property type="entry name" value="THIOL_PROTEASE_ASN"/>
    <property type="match status" value="1"/>
</dbReference>
<dbReference type="AlphaFoldDB" id="A0A8J5KVD2"/>
<keyword evidence="5" id="KW-0788">Thiol protease</keyword>
<dbReference type="InterPro" id="IPR000668">
    <property type="entry name" value="Peptidase_C1A_C"/>
</dbReference>
<dbReference type="CDD" id="cd02248">
    <property type="entry name" value="Peptidase_C1A"/>
    <property type="match status" value="1"/>
</dbReference>
<dbReference type="InterPro" id="IPR025661">
    <property type="entry name" value="Pept_asp_AS"/>
</dbReference>
<evidence type="ECO:0000256" key="3">
    <source>
        <dbReference type="ARBA" id="ARBA00022729"/>
    </source>
</evidence>
<comment type="caution">
    <text evidence="10">The sequence shown here is derived from an EMBL/GenBank/DDBJ whole genome shotgun (WGS) entry which is preliminary data.</text>
</comment>
<dbReference type="InterPro" id="IPR013201">
    <property type="entry name" value="Prot_inhib_I29"/>
</dbReference>
<dbReference type="FunFam" id="3.90.70.10:FF:000023">
    <property type="entry name" value="Senescence-specific cysteine protease SAG39"/>
    <property type="match status" value="1"/>
</dbReference>
<evidence type="ECO:0000313" key="10">
    <source>
        <dbReference type="EMBL" id="KAG6492138.1"/>
    </source>
</evidence>
<name>A0A8J5KVD2_ZINOF</name>
<proteinExistence type="inferred from homology"/>
<comment type="similarity">
    <text evidence="1">Belongs to the peptidase C1 family.</text>
</comment>
<keyword evidence="7" id="KW-1133">Transmembrane helix</keyword>
<organism evidence="10 11">
    <name type="scientific">Zingiber officinale</name>
    <name type="common">Ginger</name>
    <name type="synonym">Amomum zingiber</name>
    <dbReference type="NCBI Taxonomy" id="94328"/>
    <lineage>
        <taxon>Eukaryota</taxon>
        <taxon>Viridiplantae</taxon>
        <taxon>Streptophyta</taxon>
        <taxon>Embryophyta</taxon>
        <taxon>Tracheophyta</taxon>
        <taxon>Spermatophyta</taxon>
        <taxon>Magnoliopsida</taxon>
        <taxon>Liliopsida</taxon>
        <taxon>Zingiberales</taxon>
        <taxon>Zingiberaceae</taxon>
        <taxon>Zingiber</taxon>
    </lineage>
</organism>
<evidence type="ECO:0000313" key="11">
    <source>
        <dbReference type="Proteomes" id="UP000734854"/>
    </source>
</evidence>
<evidence type="ECO:0000256" key="7">
    <source>
        <dbReference type="SAM" id="Phobius"/>
    </source>
</evidence>
<evidence type="ECO:0000256" key="4">
    <source>
        <dbReference type="ARBA" id="ARBA00022801"/>
    </source>
</evidence>
<dbReference type="Pfam" id="PF00112">
    <property type="entry name" value="Peptidase_C1"/>
    <property type="match status" value="1"/>
</dbReference>
<evidence type="ECO:0000259" key="9">
    <source>
        <dbReference type="SMART" id="SM00848"/>
    </source>
</evidence>
<evidence type="ECO:0000256" key="2">
    <source>
        <dbReference type="ARBA" id="ARBA00022670"/>
    </source>
</evidence>
<feature type="domain" description="Cathepsin propeptide inhibitor" evidence="9">
    <location>
        <begin position="42"/>
        <end position="99"/>
    </location>
</feature>
<feature type="transmembrane region" description="Helical" evidence="7">
    <location>
        <begin position="12"/>
        <end position="41"/>
    </location>
</feature>
<dbReference type="GO" id="GO:0008234">
    <property type="term" value="F:cysteine-type peptidase activity"/>
    <property type="evidence" value="ECO:0007669"/>
    <property type="project" value="UniProtKB-KW"/>
</dbReference>
<dbReference type="PRINTS" id="PR00705">
    <property type="entry name" value="PAPAIN"/>
</dbReference>
<keyword evidence="6" id="KW-1015">Disulfide bond</keyword>
<sequence length="348" mass="37242">MQDALVDYHFAAVLIMSSMTGLVLFSLLLSGFMSSFADVAMHERWMAQHRRIYKDAAEKDRRYHVFKRNVDYVAAANNNASRMYKLGLNQFADLTNDEFMALRAGSRPNGANTAAASRSFGSDGNASASVPAAVDWRSKGAVTPIKDQGECACCWAFAAAAATEAIIQLRTGKLISLSVQELVDCDVTGENNGCDGGTIDGAFDFIVRRGGLTTEANYPYTASNGNCNPSLAEKPTAGIRAYMRVPNIGESSLTAAVARQSVAVAVDAGGLDFQFYSSGIFTGECGTELNHGVIVVGYGRTKGGNKYWIIKNSWGVSWGEKGYLRLQRDVGATEGLCGIASYASYPTA</sequence>
<dbReference type="InterPro" id="IPR013128">
    <property type="entry name" value="Peptidase_C1A"/>
</dbReference>